<feature type="binding site" evidence="12">
    <location>
        <position position="229"/>
    </location>
    <ligand>
        <name>Mg(2+)</name>
        <dbReference type="ChEBI" id="CHEBI:18420"/>
        <label>1</label>
    </ligand>
</feature>
<dbReference type="SFLD" id="SFLDF00445">
    <property type="entry name" value="alpha-phosphomannomutase"/>
    <property type="match status" value="1"/>
</dbReference>
<evidence type="ECO:0000256" key="13">
    <source>
        <dbReference type="RuleBase" id="RU361118"/>
    </source>
</evidence>
<feature type="binding site" evidence="12">
    <location>
        <position position="212"/>
    </location>
    <ligand>
        <name>Mg(2+)</name>
        <dbReference type="ChEBI" id="CHEBI:18420"/>
        <label>1</label>
    </ligand>
</feature>
<dbReference type="GO" id="GO:0046872">
    <property type="term" value="F:metal ion binding"/>
    <property type="evidence" value="ECO:0007669"/>
    <property type="project" value="UniProtKB-KW"/>
</dbReference>
<dbReference type="EC" id="5.4.2.8" evidence="5 13"/>
<evidence type="ECO:0000256" key="9">
    <source>
        <dbReference type="ARBA" id="ARBA00023235"/>
    </source>
</evidence>
<evidence type="ECO:0000256" key="6">
    <source>
        <dbReference type="ARBA" id="ARBA00022490"/>
    </source>
</evidence>
<feature type="binding site" evidence="12">
    <location>
        <position position="224"/>
    </location>
    <ligand>
        <name>Mg(2+)</name>
        <dbReference type="ChEBI" id="CHEBI:18420"/>
        <label>1</label>
    </ligand>
</feature>
<keyword evidence="8 12" id="KW-0460">Magnesium</keyword>
<dbReference type="NCBIfam" id="TIGR01484">
    <property type="entry name" value="HAD-SF-IIB"/>
    <property type="match status" value="1"/>
</dbReference>
<gene>
    <name evidence="14" type="primary">EOG090X0BFR</name>
</gene>
<reference evidence="14" key="1">
    <citation type="submission" date="2018-08" db="EMBL/GenBank/DDBJ databases">
        <authorList>
            <person name="Cornetti L."/>
        </authorList>
    </citation>
    <scope>NUCLEOTIDE SEQUENCE</scope>
    <source>
        <strain evidence="14">DE-FRO-2-1</strain>
    </source>
</reference>
<dbReference type="GO" id="GO:0006013">
    <property type="term" value="P:mannose metabolic process"/>
    <property type="evidence" value="ECO:0007669"/>
    <property type="project" value="TreeGrafter"/>
</dbReference>
<evidence type="ECO:0000313" key="14">
    <source>
        <dbReference type="EMBL" id="SVE93201.1"/>
    </source>
</evidence>
<dbReference type="GO" id="GO:0006487">
    <property type="term" value="P:protein N-linked glycosylation"/>
    <property type="evidence" value="ECO:0007669"/>
    <property type="project" value="TreeGrafter"/>
</dbReference>
<keyword evidence="9 13" id="KW-0413">Isomerase</keyword>
<dbReference type="UniPathway" id="UPA00126">
    <property type="reaction ID" value="UER00424"/>
</dbReference>
<dbReference type="InterPro" id="IPR005002">
    <property type="entry name" value="PMM"/>
</dbReference>
<evidence type="ECO:0000256" key="1">
    <source>
        <dbReference type="ARBA" id="ARBA00004496"/>
    </source>
</evidence>
<dbReference type="Pfam" id="PF03332">
    <property type="entry name" value="PMM"/>
    <property type="match status" value="1"/>
</dbReference>
<evidence type="ECO:0000256" key="2">
    <source>
        <dbReference type="ARBA" id="ARBA00004699"/>
    </source>
</evidence>
<protein>
    <recommendedName>
        <fullName evidence="5 13">Phosphomannomutase</fullName>
        <ecNumber evidence="5 13">5.4.2.8</ecNumber>
    </recommendedName>
</protein>
<dbReference type="PANTHER" id="PTHR10466:SF0">
    <property type="entry name" value="PHOSPHOMANNOMUTASE"/>
    <property type="match status" value="1"/>
</dbReference>
<organism evidence="14">
    <name type="scientific">Moina brachiata</name>
    <dbReference type="NCBI Taxonomy" id="675436"/>
    <lineage>
        <taxon>Eukaryota</taxon>
        <taxon>Metazoa</taxon>
        <taxon>Ecdysozoa</taxon>
        <taxon>Arthropoda</taxon>
        <taxon>Crustacea</taxon>
        <taxon>Branchiopoda</taxon>
        <taxon>Diplostraca</taxon>
        <taxon>Cladocera</taxon>
        <taxon>Anomopoda</taxon>
        <taxon>Moinidae</taxon>
        <taxon>Moina</taxon>
    </lineage>
</organism>
<feature type="binding site" evidence="12">
    <location>
        <position position="226"/>
    </location>
    <ligand>
        <name>Mg(2+)</name>
        <dbReference type="ChEBI" id="CHEBI:18420"/>
        <label>1</label>
    </ligand>
</feature>
<proteinExistence type="evidence at transcript level"/>
<comment type="similarity">
    <text evidence="3 13">Belongs to the eukaryotic PMM family.</text>
</comment>
<evidence type="ECO:0000256" key="12">
    <source>
        <dbReference type="PIRSR" id="PIRSR605002-3"/>
    </source>
</evidence>
<keyword evidence="7 12" id="KW-0479">Metal-binding</keyword>
<dbReference type="PANTHER" id="PTHR10466">
    <property type="entry name" value="PHOSPHOMANNOMUTASE"/>
    <property type="match status" value="1"/>
</dbReference>
<comment type="function">
    <text evidence="13">Involved in the synthesis of the GDP-mannose and dolichol-phosphate-mannose required for a number of critical mannosyl transfer reactions.</text>
</comment>
<dbReference type="Gene3D" id="3.30.1240.20">
    <property type="match status" value="1"/>
</dbReference>
<comment type="pathway">
    <text evidence="2 13">Nucleotide-sugar biosynthesis; GDP-alpha-D-mannose biosynthesis; alpha-D-mannose 1-phosphate from D-fructose 6-phosphate: step 2/2.</text>
</comment>
<dbReference type="InterPro" id="IPR006379">
    <property type="entry name" value="HAD-SF_hydro_IIB"/>
</dbReference>
<feature type="binding site" evidence="11">
    <location>
        <position position="184"/>
    </location>
    <ligand>
        <name>alpha-D-mannose 1-phosphate</name>
        <dbReference type="ChEBI" id="CHEBI:58409"/>
    </ligand>
</feature>
<comment type="catalytic activity">
    <reaction evidence="13">
        <text>alpha-D-mannose 1-phosphate = D-mannose 6-phosphate</text>
        <dbReference type="Rhea" id="RHEA:11140"/>
        <dbReference type="ChEBI" id="CHEBI:58409"/>
        <dbReference type="ChEBI" id="CHEBI:58735"/>
        <dbReference type="EC" id="5.4.2.8"/>
    </reaction>
</comment>
<name>A0A4Y7NJ02_9CRUS</name>
<dbReference type="EMBL" id="LR023582">
    <property type="protein sequence ID" value="SVE93201.1"/>
    <property type="molecule type" value="mRNA"/>
</dbReference>
<dbReference type="SUPFAM" id="SSF56784">
    <property type="entry name" value="HAD-like"/>
    <property type="match status" value="1"/>
</dbReference>
<sequence>MSFKREEILCLFDIDGTLTKPRLRILPSTEEFILNKLMPKVTVGLVGGSDLKKIAEQMDDPNLVSKFDYVFAENGLVAYKHGQLIGKMSIQQHVGEEILQKFINYALGYMSKLTLPVKRGTFIEFRDGLVNVCPVGRSCSQAERDQFAEYDKEHKIREQFVEDLRNQFPDLGLVFSIGGQISFDVFPKGWDKTYALNYVEKDGFKEIHFFGDKTAPGGNDHEIFEDPRTIGHRVTSPEDTIQQLTTLFQL</sequence>
<dbReference type="SFLD" id="SFLDG01140">
    <property type="entry name" value="C2.B:_Phosphomannomutase_and_P"/>
    <property type="match status" value="1"/>
</dbReference>
<comment type="subunit">
    <text evidence="4 13">Homodimer.</text>
</comment>
<dbReference type="FunFam" id="3.30.1240.20:FF:000001">
    <property type="entry name" value="Phosphomannomutase"/>
    <property type="match status" value="1"/>
</dbReference>
<dbReference type="InterPro" id="IPR036412">
    <property type="entry name" value="HAD-like_sf"/>
</dbReference>
<feature type="binding site" evidence="11">
    <location>
        <position position="137"/>
    </location>
    <ligand>
        <name>alpha-D-mannose 1-phosphate</name>
        <dbReference type="ChEBI" id="CHEBI:58409"/>
    </ligand>
</feature>
<dbReference type="Gene3D" id="3.40.50.1000">
    <property type="entry name" value="HAD superfamily/HAD-like"/>
    <property type="match status" value="1"/>
</dbReference>
<dbReference type="GO" id="GO:0004615">
    <property type="term" value="F:phosphomannomutase activity"/>
    <property type="evidence" value="ECO:0007669"/>
    <property type="project" value="UniProtKB-EC"/>
</dbReference>
<evidence type="ECO:0000256" key="7">
    <source>
        <dbReference type="ARBA" id="ARBA00022723"/>
    </source>
</evidence>
<dbReference type="GO" id="GO:0009298">
    <property type="term" value="P:GDP-mannose biosynthetic process"/>
    <property type="evidence" value="ECO:0007669"/>
    <property type="project" value="UniProtKB-UniPathway"/>
</dbReference>
<accession>A0A4Y7NJ02</accession>
<evidence type="ECO:0000256" key="3">
    <source>
        <dbReference type="ARBA" id="ARBA00009736"/>
    </source>
</evidence>
<feature type="binding site" evidence="11">
    <location>
        <position position="182"/>
    </location>
    <ligand>
        <name>alpha-D-mannose 1-phosphate</name>
        <dbReference type="ChEBI" id="CHEBI:58409"/>
    </ligand>
</feature>
<feature type="binding site" evidence="12">
    <location>
        <position position="13"/>
    </location>
    <ligand>
        <name>Mg(2+)</name>
        <dbReference type="ChEBI" id="CHEBI:18420"/>
        <label>1</label>
    </ligand>
</feature>
<evidence type="ECO:0000256" key="11">
    <source>
        <dbReference type="PIRSR" id="PIRSR605002-2"/>
    </source>
</evidence>
<evidence type="ECO:0000256" key="10">
    <source>
        <dbReference type="PIRSR" id="PIRSR605002-1"/>
    </source>
</evidence>
<evidence type="ECO:0000256" key="8">
    <source>
        <dbReference type="ARBA" id="ARBA00022842"/>
    </source>
</evidence>
<feature type="binding site" evidence="11">
    <location>
        <position position="22"/>
    </location>
    <ligand>
        <name>alpha-D-mannose 1-phosphate</name>
        <dbReference type="ChEBI" id="CHEBI:58409"/>
    </ligand>
</feature>
<dbReference type="SFLD" id="SFLDG01143">
    <property type="entry name" value="C2.B.3:_Phosphomannomutase_Lik"/>
    <property type="match status" value="1"/>
</dbReference>
<dbReference type="InterPro" id="IPR023214">
    <property type="entry name" value="HAD_sf"/>
</dbReference>
<feature type="active site" description="Proton donor/acceptor" evidence="10">
    <location>
        <position position="15"/>
    </location>
</feature>
<feature type="binding site" evidence="12">
    <location>
        <position position="15"/>
    </location>
    <ligand>
        <name>Mg(2+)</name>
        <dbReference type="ChEBI" id="CHEBI:18420"/>
        <label>1</label>
    </ligand>
</feature>
<dbReference type="InterPro" id="IPR043169">
    <property type="entry name" value="PMM_cap"/>
</dbReference>
<keyword evidence="6 13" id="KW-0963">Cytoplasm</keyword>
<dbReference type="CDD" id="cd02585">
    <property type="entry name" value="HAD_PMM"/>
    <property type="match status" value="1"/>
</dbReference>
<comment type="cofactor">
    <cofactor evidence="12">
        <name>Mg(2+)</name>
        <dbReference type="ChEBI" id="CHEBI:18420"/>
    </cofactor>
</comment>
<evidence type="ECO:0000256" key="4">
    <source>
        <dbReference type="ARBA" id="ARBA00011738"/>
    </source>
</evidence>
<dbReference type="AlphaFoldDB" id="A0A4Y7NJ02"/>
<dbReference type="GO" id="GO:0005829">
    <property type="term" value="C:cytosol"/>
    <property type="evidence" value="ECO:0007669"/>
    <property type="project" value="TreeGrafter"/>
</dbReference>
<feature type="active site" description="Nucleophile" evidence="10">
    <location>
        <position position="13"/>
    </location>
</feature>
<feature type="binding site" evidence="11">
    <location>
        <position position="144"/>
    </location>
    <ligand>
        <name>alpha-D-mannose 1-phosphate</name>
        <dbReference type="ChEBI" id="CHEBI:58409"/>
    </ligand>
</feature>
<comment type="subcellular location">
    <subcellularLocation>
        <location evidence="1 13">Cytoplasm</location>
    </subcellularLocation>
</comment>
<dbReference type="SFLD" id="SFLDS00003">
    <property type="entry name" value="Haloacid_Dehalogenase"/>
    <property type="match status" value="1"/>
</dbReference>
<feature type="binding site" evidence="11">
    <location>
        <position position="126"/>
    </location>
    <ligand>
        <name>alpha-D-mannose 1-phosphate</name>
        <dbReference type="ChEBI" id="CHEBI:58409"/>
    </ligand>
</feature>
<evidence type="ECO:0000256" key="5">
    <source>
        <dbReference type="ARBA" id="ARBA00012730"/>
    </source>
</evidence>